<dbReference type="SMART" id="SM00066">
    <property type="entry name" value="GAL4"/>
    <property type="match status" value="1"/>
</dbReference>
<reference evidence="4" key="1">
    <citation type="journal article" date="2020" name="Stud. Mycol.">
        <title>101 Dothideomycetes genomes: a test case for predicting lifestyles and emergence of pathogens.</title>
        <authorList>
            <person name="Haridas S."/>
            <person name="Albert R."/>
            <person name="Binder M."/>
            <person name="Bloem J."/>
            <person name="Labutti K."/>
            <person name="Salamov A."/>
            <person name="Andreopoulos B."/>
            <person name="Baker S."/>
            <person name="Barry K."/>
            <person name="Bills G."/>
            <person name="Bluhm B."/>
            <person name="Cannon C."/>
            <person name="Castanera R."/>
            <person name="Culley D."/>
            <person name="Daum C."/>
            <person name="Ezra D."/>
            <person name="Gonzalez J."/>
            <person name="Henrissat B."/>
            <person name="Kuo A."/>
            <person name="Liang C."/>
            <person name="Lipzen A."/>
            <person name="Lutzoni F."/>
            <person name="Magnuson J."/>
            <person name="Mondo S."/>
            <person name="Nolan M."/>
            <person name="Ohm R."/>
            <person name="Pangilinan J."/>
            <person name="Park H.-J."/>
            <person name="Ramirez L."/>
            <person name="Alfaro M."/>
            <person name="Sun H."/>
            <person name="Tritt A."/>
            <person name="Yoshinaga Y."/>
            <person name="Zwiers L.-H."/>
            <person name="Turgeon B."/>
            <person name="Goodwin S."/>
            <person name="Spatafora J."/>
            <person name="Crous P."/>
            <person name="Grigoriev I."/>
        </authorList>
    </citation>
    <scope>NUCLEOTIDE SEQUENCE</scope>
    <source>
        <strain evidence="4">CBS 260.36</strain>
    </source>
</reference>
<sequence length="787" mass="89240">MATNTMPSANERQDQSEHHRRAYQACTLCRKRKSRCDFGDRDGPPCVRCRREMRECTFAEHRSSRQRTEDTQSPDDPQRPSKRFRRSTASTYDHDYIAPRMQRISQRADRDGKTPPFEEVSESQKDANNASEDQRSNPDLASSVMRTVVSSGNDALNLLYQAAHTQREPSTNPDSEPTPPLAHTISAQHDHAMSAGTPGHQIDIFPMIKLNEDTFRLWNACRFVRMGWFSAEEAATYIDLFYRNMSGLTPISTELCRDHRNHHSLVVEEPLLCCTILLISSRYHSLTGAHGGSRTTYIHDRMWKHCQHLLLRLMLGQEKLSSARTRTLGSVEALILLSEWHPRALHFPPESDGWDSDLLLSANVIPFEERNSIKKRWAENVIEPARRSDRMTWMLLGLALSLAHELNVFSEEATSSQPQLSPQRTRIECLLYTYINQSSLSQGSTSTLPTLRSAASPRLSDPAGVSSHSESYIRAWTELTKLLKSFCDIMLPSKTAMEQILRSGRYQSIWDHFCPLFASWRDKWIQSSATSGLLQDLLVIEYAYSQIYCNSVGMQAVCERMDRETDSTLHPQHLASSIDDVDQTFIQKVIAHSCELLDKAVELHEKGSLRFAPVRVYLRVTTASVFLLKALGLGARSSDLRRALNMLKRTIAAFKASVIDDTHLANDYAMLLQTYIGRLQRVFLASSKKAYPTRPTSPHNPDSRPSQHANSSNHRNDDDLTILTNQDDLTQMAGGTLSDPMFDMFSQQFSPSDWFSLPFDPTMAPLCPSGDPDPSLYFPQEDMLNFS</sequence>
<feature type="region of interest" description="Disordered" evidence="2">
    <location>
        <begin position="690"/>
        <end position="720"/>
    </location>
</feature>
<dbReference type="PROSITE" id="PS00463">
    <property type="entry name" value="ZN2_CY6_FUNGAL_1"/>
    <property type="match status" value="1"/>
</dbReference>
<dbReference type="InterPro" id="IPR001138">
    <property type="entry name" value="Zn2Cys6_DnaBD"/>
</dbReference>
<organism evidence="4 5">
    <name type="scientific">Myriangium duriaei CBS 260.36</name>
    <dbReference type="NCBI Taxonomy" id="1168546"/>
    <lineage>
        <taxon>Eukaryota</taxon>
        <taxon>Fungi</taxon>
        <taxon>Dikarya</taxon>
        <taxon>Ascomycota</taxon>
        <taxon>Pezizomycotina</taxon>
        <taxon>Dothideomycetes</taxon>
        <taxon>Dothideomycetidae</taxon>
        <taxon>Myriangiales</taxon>
        <taxon>Myriangiaceae</taxon>
        <taxon>Myriangium</taxon>
    </lineage>
</organism>
<dbReference type="CDD" id="cd00067">
    <property type="entry name" value="GAL4"/>
    <property type="match status" value="1"/>
</dbReference>
<dbReference type="GO" id="GO:0005634">
    <property type="term" value="C:nucleus"/>
    <property type="evidence" value="ECO:0007669"/>
    <property type="project" value="TreeGrafter"/>
</dbReference>
<keyword evidence="1" id="KW-0539">Nucleus</keyword>
<feature type="region of interest" description="Disordered" evidence="2">
    <location>
        <begin position="1"/>
        <end position="21"/>
    </location>
</feature>
<name>A0A9P4J6B9_9PEZI</name>
<feature type="region of interest" description="Disordered" evidence="2">
    <location>
        <begin position="164"/>
        <end position="183"/>
    </location>
</feature>
<feature type="compositionally biased region" description="Basic and acidic residues" evidence="2">
    <location>
        <begin position="58"/>
        <end position="70"/>
    </location>
</feature>
<dbReference type="InterPro" id="IPR052780">
    <property type="entry name" value="AAA_Catabolism_Regulators"/>
</dbReference>
<proteinExistence type="predicted"/>
<keyword evidence="5" id="KW-1185">Reference proteome</keyword>
<dbReference type="AlphaFoldDB" id="A0A9P4J6B9"/>
<feature type="domain" description="Zn(2)-C6 fungal-type" evidence="3">
    <location>
        <begin position="25"/>
        <end position="58"/>
    </location>
</feature>
<gene>
    <name evidence="4" type="ORF">K461DRAFT_125631</name>
</gene>
<feature type="compositionally biased region" description="Polar residues" evidence="2">
    <location>
        <begin position="1"/>
        <end position="10"/>
    </location>
</feature>
<dbReference type="PROSITE" id="PS50048">
    <property type="entry name" value="ZN2_CY6_FUNGAL_2"/>
    <property type="match status" value="1"/>
</dbReference>
<feature type="compositionally biased region" description="Polar residues" evidence="2">
    <location>
        <begin position="126"/>
        <end position="140"/>
    </location>
</feature>
<dbReference type="Pfam" id="PF00172">
    <property type="entry name" value="Zn_clus"/>
    <property type="match status" value="1"/>
</dbReference>
<feature type="compositionally biased region" description="Polar residues" evidence="2">
    <location>
        <begin position="694"/>
        <end position="713"/>
    </location>
</feature>
<dbReference type="InterPro" id="IPR036864">
    <property type="entry name" value="Zn2-C6_fun-type_DNA-bd_sf"/>
</dbReference>
<dbReference type="Proteomes" id="UP000799439">
    <property type="component" value="Unassembled WGS sequence"/>
</dbReference>
<dbReference type="PANTHER" id="PTHR31644:SF3">
    <property type="entry name" value="ZN(II)2CYS6 TRANSCRIPTION FACTOR (EUROFUNG)"/>
    <property type="match status" value="1"/>
</dbReference>
<feature type="region of interest" description="Disordered" evidence="2">
    <location>
        <begin position="58"/>
        <end position="140"/>
    </location>
</feature>
<evidence type="ECO:0000259" key="3">
    <source>
        <dbReference type="PROSITE" id="PS50048"/>
    </source>
</evidence>
<accession>A0A9P4J6B9</accession>
<dbReference type="GO" id="GO:0008270">
    <property type="term" value="F:zinc ion binding"/>
    <property type="evidence" value="ECO:0007669"/>
    <property type="project" value="InterPro"/>
</dbReference>
<dbReference type="EMBL" id="ML996084">
    <property type="protein sequence ID" value="KAF2154262.1"/>
    <property type="molecule type" value="Genomic_DNA"/>
</dbReference>
<dbReference type="GO" id="GO:0000981">
    <property type="term" value="F:DNA-binding transcription factor activity, RNA polymerase II-specific"/>
    <property type="evidence" value="ECO:0007669"/>
    <property type="project" value="InterPro"/>
</dbReference>
<evidence type="ECO:0000313" key="4">
    <source>
        <dbReference type="EMBL" id="KAF2154262.1"/>
    </source>
</evidence>
<protein>
    <recommendedName>
        <fullName evidence="3">Zn(2)-C6 fungal-type domain-containing protein</fullName>
    </recommendedName>
</protein>
<dbReference type="CDD" id="cd12148">
    <property type="entry name" value="fungal_TF_MHR"/>
    <property type="match status" value="1"/>
</dbReference>
<dbReference type="GO" id="GO:0009074">
    <property type="term" value="P:aromatic amino acid family catabolic process"/>
    <property type="evidence" value="ECO:0007669"/>
    <property type="project" value="TreeGrafter"/>
</dbReference>
<evidence type="ECO:0000313" key="5">
    <source>
        <dbReference type="Proteomes" id="UP000799439"/>
    </source>
</evidence>
<dbReference type="GO" id="GO:0045944">
    <property type="term" value="P:positive regulation of transcription by RNA polymerase II"/>
    <property type="evidence" value="ECO:0007669"/>
    <property type="project" value="TreeGrafter"/>
</dbReference>
<dbReference type="PANTHER" id="PTHR31644">
    <property type="entry name" value="TRANSCRIPTIONAL ACTIVATOR ARO80-RELATED"/>
    <property type="match status" value="1"/>
</dbReference>
<comment type="caution">
    <text evidence="4">The sequence shown here is derived from an EMBL/GenBank/DDBJ whole genome shotgun (WGS) entry which is preliminary data.</text>
</comment>
<dbReference type="OrthoDB" id="2262349at2759"/>
<evidence type="ECO:0000256" key="1">
    <source>
        <dbReference type="ARBA" id="ARBA00023242"/>
    </source>
</evidence>
<evidence type="ECO:0000256" key="2">
    <source>
        <dbReference type="SAM" id="MobiDB-lite"/>
    </source>
</evidence>
<dbReference type="Gene3D" id="4.10.240.10">
    <property type="entry name" value="Zn(2)-C6 fungal-type DNA-binding domain"/>
    <property type="match status" value="1"/>
</dbReference>
<dbReference type="SUPFAM" id="SSF57701">
    <property type="entry name" value="Zn2/Cys6 DNA-binding domain"/>
    <property type="match status" value="1"/>
</dbReference>